<evidence type="ECO:0000313" key="3">
    <source>
        <dbReference type="EMBL" id="MCX8998736.1"/>
    </source>
</evidence>
<dbReference type="Gene3D" id="3.40.50.2000">
    <property type="entry name" value="Glycogen Phosphorylase B"/>
    <property type="match status" value="1"/>
</dbReference>
<name>A0AAE3N216_9HYPH</name>
<keyword evidence="3" id="KW-0808">Transferase</keyword>
<dbReference type="PANTHER" id="PTHR12526">
    <property type="entry name" value="GLYCOSYLTRANSFERASE"/>
    <property type="match status" value="1"/>
</dbReference>
<keyword evidence="4" id="KW-1185">Reference proteome</keyword>
<reference evidence="3" key="1">
    <citation type="submission" date="2022-07" db="EMBL/GenBank/DDBJ databases">
        <title>Ectorhizobium quercum gen.nov., sp. nov.</title>
        <authorList>
            <person name="Ma T."/>
            <person name="Li Y."/>
        </authorList>
    </citation>
    <scope>NUCLEOTIDE SEQUENCE</scope>
    <source>
        <strain evidence="3">BDR2-2</strain>
    </source>
</reference>
<evidence type="ECO:0000313" key="4">
    <source>
        <dbReference type="Proteomes" id="UP001208771"/>
    </source>
</evidence>
<organism evidence="3 4">
    <name type="scientific">Ectorhizobium quercum</name>
    <dbReference type="NCBI Taxonomy" id="2965071"/>
    <lineage>
        <taxon>Bacteria</taxon>
        <taxon>Pseudomonadati</taxon>
        <taxon>Pseudomonadota</taxon>
        <taxon>Alphaproteobacteria</taxon>
        <taxon>Hyphomicrobiales</taxon>
        <taxon>Rhizobiaceae</taxon>
        <taxon>Ectorhizobium</taxon>
    </lineage>
</organism>
<feature type="domain" description="Glycosyl transferase family 1" evidence="1">
    <location>
        <begin position="243"/>
        <end position="397"/>
    </location>
</feature>
<dbReference type="GO" id="GO:0016757">
    <property type="term" value="F:glycosyltransferase activity"/>
    <property type="evidence" value="ECO:0007669"/>
    <property type="project" value="UniProtKB-KW"/>
</dbReference>
<dbReference type="Proteomes" id="UP001208771">
    <property type="component" value="Unassembled WGS sequence"/>
</dbReference>
<accession>A0AAE3N216</accession>
<dbReference type="EMBL" id="JANFPI010000001">
    <property type="protein sequence ID" value="MCX8996225.1"/>
    <property type="molecule type" value="Genomic_DNA"/>
</dbReference>
<dbReference type="Pfam" id="PF00534">
    <property type="entry name" value="Glycos_transf_1"/>
    <property type="match status" value="1"/>
</dbReference>
<dbReference type="RefSeq" id="WP_306409972.1">
    <property type="nucleotide sequence ID" value="NZ_JANFPI010000001.1"/>
</dbReference>
<comment type="caution">
    <text evidence="3">The sequence shown here is derived from an EMBL/GenBank/DDBJ whole genome shotgun (WGS) entry which is preliminary data.</text>
</comment>
<dbReference type="SUPFAM" id="SSF53756">
    <property type="entry name" value="UDP-Glycosyltransferase/glycogen phosphorylase"/>
    <property type="match status" value="1"/>
</dbReference>
<dbReference type="AlphaFoldDB" id="A0AAE3N216"/>
<dbReference type="InterPro" id="IPR001296">
    <property type="entry name" value="Glyco_trans_1"/>
</dbReference>
<sequence length="423" mass="47020">MLDVQDTKGRETLPPRADASVLLVTAVRLRRGPRGLQLDDQTCAGLVRYAENFRQVTFAGIVLDAEREEDTSVAWVDVVDLPCSGRVEFMELPFAYRITAFARTYRRTRALLGQAIRDSDHLCFTLGYLSGDWGAVAALEADAQGRKFAVWFDRVEHDVILRTLPDHRFRRRMKERMTLPVMKRYHRYLIGRSSLGLFQGRDTYNAYAGFSSNPVCMYDVHTQRADRIDGERLEAKVERLLSGAPLRIVYVGRAAAMKGPQDWIDALAAAAGAGVPLEARWLGDGPLVEAMRGLIREKGLSGHIRLAGHVADREAVLDAMRDSDLFVFCHKTPESPRCLIEALVCGCPIVGYTSPYAEDLVAEQGGGVLTPLHDAGALGRRIADLATSRRDLAQLVRDAAASGARFDEETLYRRRADLLVEFA</sequence>
<dbReference type="EMBL" id="JANFPI010000005">
    <property type="protein sequence ID" value="MCX8998736.1"/>
    <property type="molecule type" value="Genomic_DNA"/>
</dbReference>
<keyword evidence="3" id="KW-0328">Glycosyltransferase</keyword>
<gene>
    <name evidence="2" type="ORF">NOF55_03815</name>
    <name evidence="3" type="ORF">NOF55_16610</name>
</gene>
<proteinExistence type="predicted"/>
<protein>
    <submittedName>
        <fullName evidence="3">Glycosyltransferase</fullName>
        <ecNumber evidence="3">2.4.-.-</ecNumber>
    </submittedName>
</protein>
<evidence type="ECO:0000313" key="2">
    <source>
        <dbReference type="EMBL" id="MCX8996225.1"/>
    </source>
</evidence>
<dbReference type="EC" id="2.4.-.-" evidence="3"/>
<evidence type="ECO:0000259" key="1">
    <source>
        <dbReference type="Pfam" id="PF00534"/>
    </source>
</evidence>